<comment type="similarity">
    <text evidence="2">Belongs to the CDP-glycerol glycerophosphotransferase family.</text>
</comment>
<dbReference type="GO" id="GO:0019350">
    <property type="term" value="P:teichoic acid biosynthetic process"/>
    <property type="evidence" value="ECO:0007669"/>
    <property type="project" value="UniProtKB-KW"/>
</dbReference>
<feature type="domain" description="Glycosyltransferase 2-like" evidence="7">
    <location>
        <begin position="21"/>
        <end position="186"/>
    </location>
</feature>
<organism evidence="8 9">
    <name type="scientific">Brevibacterium aurantiacum</name>
    <dbReference type="NCBI Taxonomy" id="273384"/>
    <lineage>
        <taxon>Bacteria</taxon>
        <taxon>Bacillati</taxon>
        <taxon>Actinomycetota</taxon>
        <taxon>Actinomycetes</taxon>
        <taxon>Micrococcales</taxon>
        <taxon>Brevibacteriaceae</taxon>
        <taxon>Brevibacterium</taxon>
    </lineage>
</organism>
<evidence type="ECO:0000313" key="9">
    <source>
        <dbReference type="Proteomes" id="UP000234525"/>
    </source>
</evidence>
<dbReference type="Proteomes" id="UP000234525">
    <property type="component" value="Unassembled WGS sequence"/>
</dbReference>
<comment type="subcellular location">
    <subcellularLocation>
        <location evidence="1">Cell membrane</location>
        <topology evidence="1">Peripheral membrane protein</topology>
    </subcellularLocation>
</comment>
<dbReference type="EC" id="2.7.8.12" evidence="8"/>
<dbReference type="GO" id="GO:0047355">
    <property type="term" value="F:CDP-glycerol glycerophosphotransferase activity"/>
    <property type="evidence" value="ECO:0007669"/>
    <property type="project" value="UniProtKB-EC"/>
</dbReference>
<protein>
    <submittedName>
        <fullName evidence="8">CDP-glycerol glycerophosphotransferase</fullName>
        <ecNumber evidence="8">2.7.8.12</ecNumber>
    </submittedName>
</protein>
<dbReference type="CDD" id="cd00761">
    <property type="entry name" value="Glyco_tranf_GTA_type"/>
    <property type="match status" value="1"/>
</dbReference>
<evidence type="ECO:0000256" key="5">
    <source>
        <dbReference type="ARBA" id="ARBA00022944"/>
    </source>
</evidence>
<keyword evidence="5" id="KW-0777">Teichoic acid biosynthesis</keyword>
<dbReference type="GO" id="GO:0005886">
    <property type="term" value="C:plasma membrane"/>
    <property type="evidence" value="ECO:0007669"/>
    <property type="project" value="UniProtKB-SubCell"/>
</dbReference>
<sequence>MPQEATNRNINTVAVNAPVMSVVIAAYNDKEHLPDAMMSVLNQTLRAIELIVVDDASTDGTYETAKAIALTDDRVQVLRMEKNTGGAGAPRNRGISAAVGEYVTFLDSDDHLERHACANLARAGLRDGSDVVLGKVRRFDVKTQKASGWYHRLFIEPRTLDSVEEFPDIAMDTSISKACRREFLEQNVLTFPEDIHYEDLVFAAEVYQSAKKITLITDITYIWNLYPEATRKSITHQRDSINNLDFRIEALNRIFTAIDAQHPLFHRQLLKKVIVHDAQLYVNDIVDLHNDEFALQIIDRLIPLLNQVPIEIIQELEFQRRLIVAAVLSKSPKLIREAMETLRLESDISGDLSEANQQYIWEREAISANSDTALAISLVTFPKRDLDSIPWHQFRYRHTLLNMKRLGNNRLRIIGRTEDPINSLARLTDASWTVRIYERAGLRRFWTFPLESTFDEATRTYRWESTVSMPTIPDTATLPRMSVRIDITLGPARNIRPLIVTRRLRWKRFKLDPTGWHSWLFNSKYQPYATLNSALAFRPSPVNERRKQLRTGIKLVTYAHLLRERYRYDTSVKHESKFTRMAYALFRLLPMNPKTVLVETNMGQSPYDSPGEIRLELEKTSQLTVEQVRSDLAGSTTGFGSNVVRKNSWQYYHRLATSKYLIDNQTLPRFYKKRAGQIYVQTWHGIPLKKMGLDQFSNQVVSKAKIEEFRERNSYWDYLTTPSLYFAKVVTRAFETSAKALPTGSPRNDRLVNPNPATVTAARTAIGVDFDRKSVLYAPTFRDGHRGPVALELDLDLWVQEMADQYQLLLRPHYLNSISVPRHLRQHVIDTSNIADTTSVLLAADLVITDYSSIMFDYATLDRPQVLYTYDLDRYSSAKRGTYFDVRNYSPGPLTFDQQSLMARVREQSESDTYSRQRSSFREKFCGVEPGDSAMQTVATVWGREK</sequence>
<dbReference type="SUPFAM" id="SSF53448">
    <property type="entry name" value="Nucleotide-diphospho-sugar transferases"/>
    <property type="match status" value="1"/>
</dbReference>
<gene>
    <name evidence="8" type="ORF">BAUR9175_03751</name>
</gene>
<keyword evidence="6" id="KW-0472">Membrane</keyword>
<dbReference type="PANTHER" id="PTHR37316">
    <property type="entry name" value="TEICHOIC ACID GLYCEROL-PHOSPHATE PRIMASE"/>
    <property type="match status" value="1"/>
</dbReference>
<dbReference type="InterPro" id="IPR007554">
    <property type="entry name" value="Glycerophosphate_synth"/>
</dbReference>
<reference evidence="8" key="1">
    <citation type="submission" date="2017-03" db="EMBL/GenBank/DDBJ databases">
        <authorList>
            <person name="Monnet C."/>
        </authorList>
    </citation>
    <scope>NUCLEOTIDE SEQUENCE [LARGE SCALE GENOMIC DNA]</scope>
    <source>
        <strain evidence="8">ATCC 9175</strain>
    </source>
</reference>
<comment type="caution">
    <text evidence="8">The sequence shown here is derived from an EMBL/GenBank/DDBJ whole genome shotgun (WGS) entry which is preliminary data.</text>
</comment>
<dbReference type="InterPro" id="IPR051612">
    <property type="entry name" value="Teichoic_Acid_Biosynth"/>
</dbReference>
<dbReference type="PANTHER" id="PTHR37316:SF3">
    <property type="entry name" value="TEICHOIC ACID GLYCEROL-PHOSPHATE TRANSFERASE"/>
    <property type="match status" value="1"/>
</dbReference>
<proteinExistence type="inferred from homology"/>
<dbReference type="SUPFAM" id="SSF53756">
    <property type="entry name" value="UDP-Glycosyltransferase/glycogen phosphorylase"/>
    <property type="match status" value="1"/>
</dbReference>
<keyword evidence="3" id="KW-1003">Cell membrane</keyword>
<dbReference type="Gene3D" id="3.90.550.10">
    <property type="entry name" value="Spore Coat Polysaccharide Biosynthesis Protein SpsA, Chain A"/>
    <property type="match status" value="1"/>
</dbReference>
<dbReference type="Gene3D" id="3.40.50.12580">
    <property type="match status" value="1"/>
</dbReference>
<name>A0A2H1KQN7_BREAU</name>
<dbReference type="AlphaFoldDB" id="A0A2H1KQN7"/>
<dbReference type="Pfam" id="PF00535">
    <property type="entry name" value="Glycos_transf_2"/>
    <property type="match status" value="1"/>
</dbReference>
<evidence type="ECO:0000256" key="2">
    <source>
        <dbReference type="ARBA" id="ARBA00010488"/>
    </source>
</evidence>
<evidence type="ECO:0000256" key="3">
    <source>
        <dbReference type="ARBA" id="ARBA00022475"/>
    </source>
</evidence>
<dbReference type="Gene3D" id="3.40.50.11820">
    <property type="match status" value="1"/>
</dbReference>
<evidence type="ECO:0000256" key="1">
    <source>
        <dbReference type="ARBA" id="ARBA00004202"/>
    </source>
</evidence>
<accession>A0A2H1KQN7</accession>
<dbReference type="EMBL" id="FXZB01000047">
    <property type="protein sequence ID" value="SMY02076.1"/>
    <property type="molecule type" value="Genomic_DNA"/>
</dbReference>
<dbReference type="InterPro" id="IPR001173">
    <property type="entry name" value="Glyco_trans_2-like"/>
</dbReference>
<dbReference type="RefSeq" id="WP_101584943.1">
    <property type="nucleotide sequence ID" value="NZ_BJME01000015.1"/>
</dbReference>
<evidence type="ECO:0000256" key="4">
    <source>
        <dbReference type="ARBA" id="ARBA00022679"/>
    </source>
</evidence>
<evidence type="ECO:0000313" key="8">
    <source>
        <dbReference type="EMBL" id="SMY02076.1"/>
    </source>
</evidence>
<dbReference type="InterPro" id="IPR029044">
    <property type="entry name" value="Nucleotide-diphossugar_trans"/>
</dbReference>
<keyword evidence="9" id="KW-1185">Reference proteome</keyword>
<keyword evidence="4 8" id="KW-0808">Transferase</keyword>
<evidence type="ECO:0000259" key="7">
    <source>
        <dbReference type="Pfam" id="PF00535"/>
    </source>
</evidence>
<evidence type="ECO:0000256" key="6">
    <source>
        <dbReference type="ARBA" id="ARBA00023136"/>
    </source>
</evidence>
<dbReference type="InterPro" id="IPR043149">
    <property type="entry name" value="TagF_N"/>
</dbReference>
<dbReference type="Pfam" id="PF04464">
    <property type="entry name" value="Glyphos_transf"/>
    <property type="match status" value="1"/>
</dbReference>
<dbReference type="InterPro" id="IPR043148">
    <property type="entry name" value="TagF_C"/>
</dbReference>